<dbReference type="Pfam" id="PF12833">
    <property type="entry name" value="HTH_18"/>
    <property type="match status" value="1"/>
</dbReference>
<keyword evidence="6" id="KW-1185">Reference proteome</keyword>
<dbReference type="PROSITE" id="PS00041">
    <property type="entry name" value="HTH_ARAC_FAMILY_1"/>
    <property type="match status" value="1"/>
</dbReference>
<dbReference type="InterPro" id="IPR009057">
    <property type="entry name" value="Homeodomain-like_sf"/>
</dbReference>
<accession>A0ABS1TEN6</accession>
<dbReference type="Gene3D" id="1.10.10.60">
    <property type="entry name" value="Homeodomain-like"/>
    <property type="match status" value="2"/>
</dbReference>
<dbReference type="PANTHER" id="PTHR43280:SF28">
    <property type="entry name" value="HTH-TYPE TRANSCRIPTIONAL ACTIVATOR RHAS"/>
    <property type="match status" value="1"/>
</dbReference>
<dbReference type="RefSeq" id="WP_202750574.1">
    <property type="nucleotide sequence ID" value="NZ_JAESWC010000018.1"/>
</dbReference>
<dbReference type="EMBL" id="JAESWC010000018">
    <property type="protein sequence ID" value="MBL4937830.1"/>
    <property type="molecule type" value="Genomic_DNA"/>
</dbReference>
<reference evidence="5 6" key="1">
    <citation type="submission" date="2021-01" db="EMBL/GenBank/DDBJ databases">
        <title>Genome public.</title>
        <authorList>
            <person name="Liu C."/>
            <person name="Sun Q."/>
        </authorList>
    </citation>
    <scope>NUCLEOTIDE SEQUENCE [LARGE SCALE GENOMIC DNA]</scope>
    <source>
        <strain evidence="5 6">YIM B02515</strain>
    </source>
</reference>
<keyword evidence="3" id="KW-0804">Transcription</keyword>
<keyword evidence="1" id="KW-0805">Transcription regulation</keyword>
<protein>
    <submittedName>
        <fullName evidence="5">Helix-turn-helix domain-containing protein</fullName>
    </submittedName>
</protein>
<comment type="caution">
    <text evidence="5">The sequence shown here is derived from an EMBL/GenBank/DDBJ whole genome shotgun (WGS) entry which is preliminary data.</text>
</comment>
<name>A0ABS1TEN6_9CLOT</name>
<dbReference type="SMART" id="SM00342">
    <property type="entry name" value="HTH_ARAC"/>
    <property type="match status" value="1"/>
</dbReference>
<dbReference type="Gene3D" id="2.60.120.10">
    <property type="entry name" value="Jelly Rolls"/>
    <property type="match status" value="1"/>
</dbReference>
<dbReference type="Proteomes" id="UP000632377">
    <property type="component" value="Unassembled WGS sequence"/>
</dbReference>
<dbReference type="InterPro" id="IPR037923">
    <property type="entry name" value="HTH-like"/>
</dbReference>
<evidence type="ECO:0000256" key="2">
    <source>
        <dbReference type="ARBA" id="ARBA00023125"/>
    </source>
</evidence>
<sequence>MVQDISYIEQESISISYETNQTHTTSLILHEHEVFEIYYLTKGKRYMWVDGNNYIINAGDIILIPSNKKHATKSYGTEPHSRIVVNFHKQYINNLLHDMKELDLISIFYPNEKVFTLPLSQRQEVERIFVNIQKELTCALPGYSIAIRLNLLSLLLILVRKKEYIKDVNKTKKASVNYMERIIEFINVNYQEKLDLNTLSDLFFINPSALSRSFRKYTGVNFSEYVNNKRITEAKQLLKNTDISIMEICASTGYNNLPYFEKTFKAHIGLSPSKYRTSVKNGE</sequence>
<keyword evidence="2" id="KW-0238">DNA-binding</keyword>
<dbReference type="InterPro" id="IPR018062">
    <property type="entry name" value="HTH_AraC-typ_CS"/>
</dbReference>
<dbReference type="InterPro" id="IPR020449">
    <property type="entry name" value="Tscrpt_reg_AraC-type_HTH"/>
</dbReference>
<evidence type="ECO:0000313" key="5">
    <source>
        <dbReference type="EMBL" id="MBL4937830.1"/>
    </source>
</evidence>
<evidence type="ECO:0000256" key="3">
    <source>
        <dbReference type="ARBA" id="ARBA00023163"/>
    </source>
</evidence>
<proteinExistence type="predicted"/>
<dbReference type="InterPro" id="IPR013096">
    <property type="entry name" value="Cupin_2"/>
</dbReference>
<dbReference type="InterPro" id="IPR014710">
    <property type="entry name" value="RmlC-like_jellyroll"/>
</dbReference>
<evidence type="ECO:0000256" key="1">
    <source>
        <dbReference type="ARBA" id="ARBA00023015"/>
    </source>
</evidence>
<dbReference type="SUPFAM" id="SSF46689">
    <property type="entry name" value="Homeodomain-like"/>
    <property type="match status" value="2"/>
</dbReference>
<feature type="domain" description="HTH araC/xylS-type" evidence="4">
    <location>
        <begin position="180"/>
        <end position="278"/>
    </location>
</feature>
<dbReference type="Pfam" id="PF07883">
    <property type="entry name" value="Cupin_2"/>
    <property type="match status" value="1"/>
</dbReference>
<organism evidence="5 6">
    <name type="scientific">Clostridium rhizosphaerae</name>
    <dbReference type="NCBI Taxonomy" id="2803861"/>
    <lineage>
        <taxon>Bacteria</taxon>
        <taxon>Bacillati</taxon>
        <taxon>Bacillota</taxon>
        <taxon>Clostridia</taxon>
        <taxon>Eubacteriales</taxon>
        <taxon>Clostridiaceae</taxon>
        <taxon>Clostridium</taxon>
    </lineage>
</organism>
<evidence type="ECO:0000313" key="6">
    <source>
        <dbReference type="Proteomes" id="UP000632377"/>
    </source>
</evidence>
<evidence type="ECO:0000259" key="4">
    <source>
        <dbReference type="PROSITE" id="PS01124"/>
    </source>
</evidence>
<dbReference type="SUPFAM" id="SSF51215">
    <property type="entry name" value="Regulatory protein AraC"/>
    <property type="match status" value="1"/>
</dbReference>
<dbReference type="InterPro" id="IPR018060">
    <property type="entry name" value="HTH_AraC"/>
</dbReference>
<dbReference type="PANTHER" id="PTHR43280">
    <property type="entry name" value="ARAC-FAMILY TRANSCRIPTIONAL REGULATOR"/>
    <property type="match status" value="1"/>
</dbReference>
<gene>
    <name evidence="5" type="ORF">JK636_19160</name>
</gene>
<dbReference type="PRINTS" id="PR00032">
    <property type="entry name" value="HTHARAC"/>
</dbReference>
<dbReference type="PROSITE" id="PS01124">
    <property type="entry name" value="HTH_ARAC_FAMILY_2"/>
    <property type="match status" value="1"/>
</dbReference>